<dbReference type="SUPFAM" id="SSF53474">
    <property type="entry name" value="alpha/beta-Hydrolases"/>
    <property type="match status" value="1"/>
</dbReference>
<feature type="domain" description="Serine aminopeptidase S33" evidence="2">
    <location>
        <begin position="83"/>
        <end position="156"/>
    </location>
</feature>
<keyword evidence="1" id="KW-1133">Transmembrane helix</keyword>
<dbReference type="InterPro" id="IPR022742">
    <property type="entry name" value="Hydrolase_4"/>
</dbReference>
<dbReference type="Proteomes" id="UP001318860">
    <property type="component" value="Unassembled WGS sequence"/>
</dbReference>
<gene>
    <name evidence="3" type="ORF">DH2020_014627</name>
</gene>
<evidence type="ECO:0000313" key="3">
    <source>
        <dbReference type="EMBL" id="KAK6151992.1"/>
    </source>
</evidence>
<dbReference type="EMBL" id="JABTTQ020000007">
    <property type="protein sequence ID" value="KAK6151992.1"/>
    <property type="molecule type" value="Genomic_DNA"/>
</dbReference>
<comment type="caution">
    <text evidence="3">The sequence shown here is derived from an EMBL/GenBank/DDBJ whole genome shotgun (WGS) entry which is preliminary data.</text>
</comment>
<proteinExistence type="predicted"/>
<organism evidence="3 4">
    <name type="scientific">Rehmannia glutinosa</name>
    <name type="common">Chinese foxglove</name>
    <dbReference type="NCBI Taxonomy" id="99300"/>
    <lineage>
        <taxon>Eukaryota</taxon>
        <taxon>Viridiplantae</taxon>
        <taxon>Streptophyta</taxon>
        <taxon>Embryophyta</taxon>
        <taxon>Tracheophyta</taxon>
        <taxon>Spermatophyta</taxon>
        <taxon>Magnoliopsida</taxon>
        <taxon>eudicotyledons</taxon>
        <taxon>Gunneridae</taxon>
        <taxon>Pentapetalae</taxon>
        <taxon>asterids</taxon>
        <taxon>lamiids</taxon>
        <taxon>Lamiales</taxon>
        <taxon>Orobanchaceae</taxon>
        <taxon>Rehmannieae</taxon>
        <taxon>Rehmannia</taxon>
    </lineage>
</organism>
<evidence type="ECO:0000313" key="4">
    <source>
        <dbReference type="Proteomes" id="UP001318860"/>
    </source>
</evidence>
<name>A0ABR0X038_REHGL</name>
<dbReference type="Gene3D" id="3.40.50.1820">
    <property type="entry name" value="alpha/beta hydrolase"/>
    <property type="match status" value="1"/>
</dbReference>
<dbReference type="PANTHER" id="PTHR12277">
    <property type="entry name" value="ALPHA/BETA HYDROLASE DOMAIN-CONTAINING PROTEIN"/>
    <property type="match status" value="1"/>
</dbReference>
<evidence type="ECO:0000256" key="1">
    <source>
        <dbReference type="SAM" id="Phobius"/>
    </source>
</evidence>
<accession>A0ABR0X038</accession>
<keyword evidence="4" id="KW-1185">Reference proteome</keyword>
<reference evidence="3 4" key="1">
    <citation type="journal article" date="2021" name="Comput. Struct. Biotechnol. J.">
        <title>De novo genome assembly of the potent medicinal plant Rehmannia glutinosa using nanopore technology.</title>
        <authorList>
            <person name="Ma L."/>
            <person name="Dong C."/>
            <person name="Song C."/>
            <person name="Wang X."/>
            <person name="Zheng X."/>
            <person name="Niu Y."/>
            <person name="Chen S."/>
            <person name="Feng W."/>
        </authorList>
    </citation>
    <scope>NUCLEOTIDE SEQUENCE [LARGE SCALE GENOMIC DNA]</scope>
    <source>
        <strain evidence="3">DH-2019</strain>
    </source>
</reference>
<dbReference type="Pfam" id="PF12146">
    <property type="entry name" value="Hydrolase_4"/>
    <property type="match status" value="1"/>
</dbReference>
<keyword evidence="1" id="KW-0812">Transmembrane</keyword>
<sequence>MVSYVSVLLYGVGGIVVAGMALLVAFQEKLVYVPVLPGLTKSYPITPARLRLLYDDVWLTSSDGVRLHAWFIKLFPIAERLQCNVFMLSYRGYGASDGFPSQDGITKDAQAALDHLLQRTDIDTSRIVVFGRSLGGAVGAVLTKNNPDKHCYLVICFSFSSLVSLLCKLVLREPVLILQRHVKNVIGKVAGLILENTFTSILDMAGVLLPFLKWFIGKSSSKGPRVLNFVVRSPWNTIDVIGEIKQPILFLSGIKDEMVPPSHMEMLYAKAAAHNRQCSFVEFPTGMHMDTWLAGGDRYWRTIQEFLAKNVPEMKDKDSSRVGVCDWSTTAVSFGAFLLGIHSGAQISEGLMLLIFMSASSGNVLKHNAVVMDMERQQSAALCGNFGLRAVNEAASQEG</sequence>
<protein>
    <recommendedName>
        <fullName evidence="2">Serine aminopeptidase S33 domain-containing protein</fullName>
    </recommendedName>
</protein>
<dbReference type="PANTHER" id="PTHR12277:SF81">
    <property type="entry name" value="PROTEIN ABHD13"/>
    <property type="match status" value="1"/>
</dbReference>
<feature type="transmembrane region" description="Helical" evidence="1">
    <location>
        <begin position="7"/>
        <end position="26"/>
    </location>
</feature>
<evidence type="ECO:0000259" key="2">
    <source>
        <dbReference type="Pfam" id="PF12146"/>
    </source>
</evidence>
<keyword evidence="1" id="KW-0472">Membrane</keyword>
<dbReference type="InterPro" id="IPR029058">
    <property type="entry name" value="AB_hydrolase_fold"/>
</dbReference>